<dbReference type="AlphaFoldDB" id="A0AAD5MSZ5"/>
<dbReference type="Proteomes" id="UP001196413">
    <property type="component" value="Unassembled WGS sequence"/>
</dbReference>
<protein>
    <submittedName>
        <fullName evidence="1">Uncharacterized protein</fullName>
    </submittedName>
</protein>
<organism evidence="1 2">
    <name type="scientific">Parelaphostrongylus tenuis</name>
    <name type="common">Meningeal worm</name>
    <dbReference type="NCBI Taxonomy" id="148309"/>
    <lineage>
        <taxon>Eukaryota</taxon>
        <taxon>Metazoa</taxon>
        <taxon>Ecdysozoa</taxon>
        <taxon>Nematoda</taxon>
        <taxon>Chromadorea</taxon>
        <taxon>Rhabditida</taxon>
        <taxon>Rhabditina</taxon>
        <taxon>Rhabditomorpha</taxon>
        <taxon>Strongyloidea</taxon>
        <taxon>Metastrongylidae</taxon>
        <taxon>Parelaphostrongylus</taxon>
    </lineage>
</organism>
<name>A0AAD5MSZ5_PARTN</name>
<comment type="caution">
    <text evidence="1">The sequence shown here is derived from an EMBL/GenBank/DDBJ whole genome shotgun (WGS) entry which is preliminary data.</text>
</comment>
<evidence type="ECO:0000313" key="2">
    <source>
        <dbReference type="Proteomes" id="UP001196413"/>
    </source>
</evidence>
<reference evidence="1" key="1">
    <citation type="submission" date="2021-06" db="EMBL/GenBank/DDBJ databases">
        <title>Parelaphostrongylus tenuis whole genome reference sequence.</title>
        <authorList>
            <person name="Garwood T.J."/>
            <person name="Larsen P.A."/>
            <person name="Fountain-Jones N.M."/>
            <person name="Garbe J.R."/>
            <person name="Macchietto M.G."/>
            <person name="Kania S.A."/>
            <person name="Gerhold R.W."/>
            <person name="Richards J.E."/>
            <person name="Wolf T.M."/>
        </authorList>
    </citation>
    <scope>NUCLEOTIDE SEQUENCE</scope>
    <source>
        <strain evidence="1">MNPRO001-30</strain>
        <tissue evidence="1">Meninges</tissue>
    </source>
</reference>
<proteinExistence type="predicted"/>
<evidence type="ECO:0000313" key="1">
    <source>
        <dbReference type="EMBL" id="KAJ1353179.1"/>
    </source>
</evidence>
<gene>
    <name evidence="1" type="ORF">KIN20_009753</name>
</gene>
<sequence length="91" mass="10582">MNIKDNDEVEIEVEYSVCKTKNEKYLETVPLEFHEISFSVAHVAQWLEVLRVAHEVNGSISRSWLTKPSIPPGSANWYQTGLRLVWEDKQH</sequence>
<dbReference type="EMBL" id="JAHQIW010001623">
    <property type="protein sequence ID" value="KAJ1353179.1"/>
    <property type="molecule type" value="Genomic_DNA"/>
</dbReference>
<accession>A0AAD5MSZ5</accession>
<keyword evidence="2" id="KW-1185">Reference proteome</keyword>